<dbReference type="InterPro" id="IPR010998">
    <property type="entry name" value="Integrase_recombinase_N"/>
</dbReference>
<dbReference type="InterPro" id="IPR050808">
    <property type="entry name" value="Phage_Integrase"/>
</dbReference>
<dbReference type="InterPro" id="IPR013762">
    <property type="entry name" value="Integrase-like_cat_sf"/>
</dbReference>
<dbReference type="Gene3D" id="1.10.443.10">
    <property type="entry name" value="Intergrase catalytic core"/>
    <property type="match status" value="1"/>
</dbReference>
<proteinExistence type="inferred from homology"/>
<keyword evidence="4" id="KW-0233">DNA recombination</keyword>
<evidence type="ECO:0000313" key="7">
    <source>
        <dbReference type="Proteomes" id="UP001249291"/>
    </source>
</evidence>
<evidence type="ECO:0000313" key="6">
    <source>
        <dbReference type="EMBL" id="MDR6144113.1"/>
    </source>
</evidence>
<reference evidence="6 7" key="1">
    <citation type="submission" date="2023-08" db="EMBL/GenBank/DDBJ databases">
        <title>Functional and genomic diversity of the sorghum phyllosphere microbiome.</title>
        <authorList>
            <person name="Shade A."/>
        </authorList>
    </citation>
    <scope>NUCLEOTIDE SEQUENCE [LARGE SCALE GENOMIC DNA]</scope>
    <source>
        <strain evidence="6 7">SORGH_AS_0445</strain>
    </source>
</reference>
<dbReference type="CDD" id="cd01189">
    <property type="entry name" value="INT_ICEBs1_C_like"/>
    <property type="match status" value="1"/>
</dbReference>
<dbReference type="Proteomes" id="UP001249291">
    <property type="component" value="Unassembled WGS sequence"/>
</dbReference>
<dbReference type="SUPFAM" id="SSF56349">
    <property type="entry name" value="DNA breaking-rejoining enzymes"/>
    <property type="match status" value="1"/>
</dbReference>
<dbReference type="Pfam" id="PF22022">
    <property type="entry name" value="Phage_int_M"/>
    <property type="match status" value="1"/>
</dbReference>
<dbReference type="PANTHER" id="PTHR30629:SF2">
    <property type="entry name" value="PROPHAGE INTEGRASE INTS-RELATED"/>
    <property type="match status" value="1"/>
</dbReference>
<dbReference type="PROSITE" id="PS51898">
    <property type="entry name" value="TYR_RECOMBINASE"/>
    <property type="match status" value="1"/>
</dbReference>
<sequence>MPRPRTPLSSYGTINLVELQPGKWRARTRYRFMDGKSRQIERFGTTSKKAEIALKTALVGIEADAGGELKPSTRLSDLAQRFLVAKRDAGRAEGSLTTYGSAIKMHISPKIGDLSVSEAKPEVLQRFLNRVARENGSGAAKNCRSALSGMLGMAVRNGAIAQNPVRDLERISQRKTRAAKAIPLDELPRFLERLRADPMLIAADTVELVEFMLVSGWRIAEACALDVDAVNWRDQTAAVEAINIRVKGRGIVRQEFPKTEKSWRVTPLPASSMSMLARRRDRLSEFTTILFPTVQMKLRDPSNTQREIRESRDDLGYPELSTHSFRKTVATILDRAGLSATEIADYLGHEDPSLTMNTYMNTVRGGAKPARILEEQLQGLF</sequence>
<feature type="domain" description="Tyr recombinase" evidence="5">
    <location>
        <begin position="177"/>
        <end position="374"/>
    </location>
</feature>
<dbReference type="Pfam" id="PF00589">
    <property type="entry name" value="Phage_integrase"/>
    <property type="match status" value="1"/>
</dbReference>
<keyword evidence="2" id="KW-0229">DNA integration</keyword>
<gene>
    <name evidence="6" type="ORF">QE375_003667</name>
</gene>
<dbReference type="Gene3D" id="1.10.150.130">
    <property type="match status" value="1"/>
</dbReference>
<evidence type="ECO:0000256" key="4">
    <source>
        <dbReference type="ARBA" id="ARBA00023172"/>
    </source>
</evidence>
<dbReference type="InterPro" id="IPR011010">
    <property type="entry name" value="DNA_brk_join_enz"/>
</dbReference>
<keyword evidence="3" id="KW-0238">DNA-binding</keyword>
<name>A0ABU1HWS8_9MICO</name>
<dbReference type="PANTHER" id="PTHR30629">
    <property type="entry name" value="PROPHAGE INTEGRASE"/>
    <property type="match status" value="1"/>
</dbReference>
<evidence type="ECO:0000256" key="2">
    <source>
        <dbReference type="ARBA" id="ARBA00022908"/>
    </source>
</evidence>
<dbReference type="EMBL" id="JAVIZQ010000001">
    <property type="protein sequence ID" value="MDR6144113.1"/>
    <property type="molecule type" value="Genomic_DNA"/>
</dbReference>
<protein>
    <submittedName>
        <fullName evidence="6">Integrase</fullName>
    </submittedName>
</protein>
<dbReference type="InterPro" id="IPR002104">
    <property type="entry name" value="Integrase_catalytic"/>
</dbReference>
<dbReference type="InterPro" id="IPR053876">
    <property type="entry name" value="Phage_int_M"/>
</dbReference>
<comment type="similarity">
    <text evidence="1">Belongs to the 'phage' integrase family.</text>
</comment>
<evidence type="ECO:0000259" key="5">
    <source>
        <dbReference type="PROSITE" id="PS51898"/>
    </source>
</evidence>
<evidence type="ECO:0000256" key="3">
    <source>
        <dbReference type="ARBA" id="ARBA00023125"/>
    </source>
</evidence>
<comment type="caution">
    <text evidence="6">The sequence shown here is derived from an EMBL/GenBank/DDBJ whole genome shotgun (WGS) entry which is preliminary data.</text>
</comment>
<accession>A0ABU1HWS8</accession>
<organism evidence="6 7">
    <name type="scientific">Microbacterium foliorum</name>
    <dbReference type="NCBI Taxonomy" id="104336"/>
    <lineage>
        <taxon>Bacteria</taxon>
        <taxon>Bacillati</taxon>
        <taxon>Actinomycetota</taxon>
        <taxon>Actinomycetes</taxon>
        <taxon>Micrococcales</taxon>
        <taxon>Microbacteriaceae</taxon>
        <taxon>Microbacterium</taxon>
    </lineage>
</organism>
<evidence type="ECO:0000256" key="1">
    <source>
        <dbReference type="ARBA" id="ARBA00008857"/>
    </source>
</evidence>
<keyword evidence="7" id="KW-1185">Reference proteome</keyword>